<comment type="similarity">
    <text evidence="1">Belongs to the Gfa family.</text>
</comment>
<accession>A0AAV9UEJ9</accession>
<evidence type="ECO:0000256" key="2">
    <source>
        <dbReference type="ARBA" id="ARBA00022723"/>
    </source>
</evidence>
<dbReference type="GO" id="GO:0046872">
    <property type="term" value="F:metal ion binding"/>
    <property type="evidence" value="ECO:0007669"/>
    <property type="project" value="UniProtKB-KW"/>
</dbReference>
<evidence type="ECO:0000256" key="1">
    <source>
        <dbReference type="ARBA" id="ARBA00005495"/>
    </source>
</evidence>
<dbReference type="InterPro" id="IPR052355">
    <property type="entry name" value="CENP-V-like"/>
</dbReference>
<evidence type="ECO:0000313" key="6">
    <source>
        <dbReference type="Proteomes" id="UP001375240"/>
    </source>
</evidence>
<dbReference type="Gene3D" id="2.170.150.70">
    <property type="match status" value="1"/>
</dbReference>
<dbReference type="InterPro" id="IPR006913">
    <property type="entry name" value="CENP-V/GFA"/>
</dbReference>
<keyword evidence="3" id="KW-0862">Zinc</keyword>
<comment type="caution">
    <text evidence="5">The sequence shown here is derived from an EMBL/GenBank/DDBJ whole genome shotgun (WGS) entry which is preliminary data.</text>
</comment>
<evidence type="ECO:0000256" key="3">
    <source>
        <dbReference type="ARBA" id="ARBA00022833"/>
    </source>
</evidence>
<keyword evidence="6" id="KW-1185">Reference proteome</keyword>
<reference evidence="5 6" key="1">
    <citation type="submission" date="2019-10" db="EMBL/GenBank/DDBJ databases">
        <authorList>
            <person name="Palmer J.M."/>
        </authorList>
    </citation>
    <scope>NUCLEOTIDE SEQUENCE [LARGE SCALE GENOMIC DNA]</scope>
    <source>
        <strain evidence="5 6">TWF696</strain>
    </source>
</reference>
<gene>
    <name evidence="5" type="ORF">TWF696_009751</name>
</gene>
<dbReference type="PROSITE" id="PS51891">
    <property type="entry name" value="CENP_V_GFA"/>
    <property type="match status" value="1"/>
</dbReference>
<dbReference type="Proteomes" id="UP001375240">
    <property type="component" value="Unassembled WGS sequence"/>
</dbReference>
<feature type="domain" description="CENP-V/GFA" evidence="4">
    <location>
        <begin position="14"/>
        <end position="174"/>
    </location>
</feature>
<dbReference type="EMBL" id="JAVHNQ010000009">
    <property type="protein sequence ID" value="KAK6338951.1"/>
    <property type="molecule type" value="Genomic_DNA"/>
</dbReference>
<dbReference type="InterPro" id="IPR011057">
    <property type="entry name" value="Mss4-like_sf"/>
</dbReference>
<protein>
    <recommendedName>
        <fullName evidence="4">CENP-V/GFA domain-containing protein</fullName>
    </recommendedName>
</protein>
<organism evidence="5 6">
    <name type="scientific">Orbilia brochopaga</name>
    <dbReference type="NCBI Taxonomy" id="3140254"/>
    <lineage>
        <taxon>Eukaryota</taxon>
        <taxon>Fungi</taxon>
        <taxon>Dikarya</taxon>
        <taxon>Ascomycota</taxon>
        <taxon>Pezizomycotina</taxon>
        <taxon>Orbiliomycetes</taxon>
        <taxon>Orbiliales</taxon>
        <taxon>Orbiliaceae</taxon>
        <taxon>Orbilia</taxon>
    </lineage>
</organism>
<name>A0AAV9UEJ9_9PEZI</name>
<dbReference type="PANTHER" id="PTHR28620">
    <property type="entry name" value="CENTROMERE PROTEIN V"/>
    <property type="match status" value="1"/>
</dbReference>
<evidence type="ECO:0000259" key="4">
    <source>
        <dbReference type="PROSITE" id="PS51891"/>
    </source>
</evidence>
<dbReference type="GO" id="GO:0016846">
    <property type="term" value="F:carbon-sulfur lyase activity"/>
    <property type="evidence" value="ECO:0007669"/>
    <property type="project" value="InterPro"/>
</dbReference>
<keyword evidence="2" id="KW-0479">Metal-binding</keyword>
<dbReference type="PANTHER" id="PTHR28620:SF1">
    <property type="entry name" value="CENP-V_GFA DOMAIN-CONTAINING PROTEIN"/>
    <property type="match status" value="1"/>
</dbReference>
<evidence type="ECO:0000313" key="5">
    <source>
        <dbReference type="EMBL" id="KAK6338951.1"/>
    </source>
</evidence>
<sequence length="178" mass="19332">MSAPTETPAELLEVSGSCHCGAIKYTAKNVNFAKAGKCNCTICVATGRLGLSLPPGSITVTNTPTGNPTALRHDNATNATLFPAELAYYSPDAHRNQLPRDAERIRHFFCRVCSVSLFIIGEIPGMGEYSSINILTLDLKSVDKDLKDLSDPKKLTYCCGRDDTFKMQAGEPFSHGMW</sequence>
<dbReference type="AlphaFoldDB" id="A0AAV9UEJ9"/>
<proteinExistence type="inferred from homology"/>
<dbReference type="SUPFAM" id="SSF51316">
    <property type="entry name" value="Mss4-like"/>
    <property type="match status" value="1"/>
</dbReference>